<dbReference type="KEGG" id="scm:SCHCO_02752820"/>
<keyword evidence="2" id="KW-0472">Membrane</keyword>
<feature type="non-terminal residue" evidence="3">
    <location>
        <position position="393"/>
    </location>
</feature>
<dbReference type="HOGENOM" id="CLU_702399_0_0_1"/>
<dbReference type="EMBL" id="GL377314">
    <property type="protein sequence ID" value="EFI92004.1"/>
    <property type="molecule type" value="Genomic_DNA"/>
</dbReference>
<dbReference type="Proteomes" id="UP000007431">
    <property type="component" value="Unassembled WGS sequence"/>
</dbReference>
<evidence type="ECO:0000313" key="3">
    <source>
        <dbReference type="EMBL" id="EFI92004.1"/>
    </source>
</evidence>
<proteinExistence type="predicted"/>
<evidence type="ECO:0000313" key="4">
    <source>
        <dbReference type="Proteomes" id="UP000007431"/>
    </source>
</evidence>
<feature type="transmembrane region" description="Helical" evidence="2">
    <location>
        <begin position="92"/>
        <end position="113"/>
    </location>
</feature>
<dbReference type="OrthoDB" id="3250682at2759"/>
<feature type="region of interest" description="Disordered" evidence="1">
    <location>
        <begin position="350"/>
        <end position="393"/>
    </location>
</feature>
<dbReference type="AlphaFoldDB" id="D8QJK6"/>
<accession>D8QJK6</accession>
<protein>
    <submittedName>
        <fullName evidence="3">Uncharacterized protein</fullName>
    </submittedName>
</protein>
<feature type="transmembrane region" description="Helical" evidence="2">
    <location>
        <begin position="47"/>
        <end position="69"/>
    </location>
</feature>
<dbReference type="GeneID" id="9593352"/>
<keyword evidence="2" id="KW-0812">Transmembrane</keyword>
<gene>
    <name evidence="3" type="ORF">SCHCODRAFT_114028</name>
</gene>
<feature type="compositionally biased region" description="Basic and acidic residues" evidence="1">
    <location>
        <begin position="350"/>
        <end position="362"/>
    </location>
</feature>
<name>D8QJK6_SCHCM</name>
<feature type="transmembrane region" description="Helical" evidence="2">
    <location>
        <begin position="6"/>
        <end position="26"/>
    </location>
</feature>
<evidence type="ECO:0000256" key="1">
    <source>
        <dbReference type="SAM" id="MobiDB-lite"/>
    </source>
</evidence>
<dbReference type="InParanoid" id="D8QJK6"/>
<evidence type="ECO:0000256" key="2">
    <source>
        <dbReference type="SAM" id="Phobius"/>
    </source>
</evidence>
<feature type="transmembrane region" description="Helical" evidence="2">
    <location>
        <begin position="169"/>
        <end position="191"/>
    </location>
</feature>
<feature type="transmembrane region" description="Helical" evidence="2">
    <location>
        <begin position="125"/>
        <end position="149"/>
    </location>
</feature>
<keyword evidence="4" id="KW-1185">Reference proteome</keyword>
<organism evidence="4">
    <name type="scientific">Schizophyllum commune (strain H4-8 / FGSC 9210)</name>
    <name type="common">Split gill fungus</name>
    <dbReference type="NCBI Taxonomy" id="578458"/>
    <lineage>
        <taxon>Eukaryota</taxon>
        <taxon>Fungi</taxon>
        <taxon>Dikarya</taxon>
        <taxon>Basidiomycota</taxon>
        <taxon>Agaricomycotina</taxon>
        <taxon>Agaricomycetes</taxon>
        <taxon>Agaricomycetidae</taxon>
        <taxon>Agaricales</taxon>
        <taxon>Schizophyllaceae</taxon>
        <taxon>Schizophyllum</taxon>
    </lineage>
</organism>
<sequence length="393" mass="42472">MKLAAFGVQTLFYGVYLTLTALIVYLEYRFPSPHAAASKARSAILNWYANVLFALVVTAHWITSFVRIFEGFVSWRGGMDATVYFSDTTDRILFALSIFKFATMIIADVFMIWRLYCVWEKRKSVLIVPAITLSGLLVTSIGGMCNVQLLPHNPQFLHLVPDEQRAIQAWKTANTACAICTNVYCTAMIVFRLWSMRRRSPQVSGASLSGVIIAFVEGAACYTFPRSHRSHSPMPLCLVAQSVLRLARHLPSFAVVLLQITYALGHPAWYLFVDCAPEAAALSMALICVRPVLVRFGAGAKCRGGAAADVERGGAVLSSRRAPAISSAGPTATSRHLDSGALKAYSKGRLEASDGPVERATKAESTSGGSDMTIELEKAMAGDGVTSGGKEAG</sequence>
<feature type="transmembrane region" description="Helical" evidence="2">
    <location>
        <begin position="203"/>
        <end position="225"/>
    </location>
</feature>
<keyword evidence="2" id="KW-1133">Transmembrane helix</keyword>
<dbReference type="OMA" id="RIWWIER"/>
<reference evidence="3 4" key="1">
    <citation type="journal article" date="2010" name="Nat. Biotechnol.">
        <title>Genome sequence of the model mushroom Schizophyllum commune.</title>
        <authorList>
            <person name="Ohm R.A."/>
            <person name="de Jong J.F."/>
            <person name="Lugones L.G."/>
            <person name="Aerts A."/>
            <person name="Kothe E."/>
            <person name="Stajich J.E."/>
            <person name="de Vries R.P."/>
            <person name="Record E."/>
            <person name="Levasseur A."/>
            <person name="Baker S.E."/>
            <person name="Bartholomew K.A."/>
            <person name="Coutinho P.M."/>
            <person name="Erdmann S."/>
            <person name="Fowler T.J."/>
            <person name="Gathman A.C."/>
            <person name="Lombard V."/>
            <person name="Henrissat B."/>
            <person name="Knabe N."/>
            <person name="Kuees U."/>
            <person name="Lilly W.W."/>
            <person name="Lindquist E."/>
            <person name="Lucas S."/>
            <person name="Magnuson J.K."/>
            <person name="Piumi F."/>
            <person name="Raudaskoski M."/>
            <person name="Salamov A."/>
            <person name="Schmutz J."/>
            <person name="Schwarze F.W.M.R."/>
            <person name="vanKuyk P.A."/>
            <person name="Horton J.S."/>
            <person name="Grigoriev I.V."/>
            <person name="Woesten H.A.B."/>
        </authorList>
    </citation>
    <scope>NUCLEOTIDE SEQUENCE [LARGE SCALE GENOMIC DNA]</scope>
    <source>
        <strain evidence="4">H4-8 / FGSC 9210</strain>
    </source>
</reference>
<dbReference type="VEuPathDB" id="FungiDB:SCHCODRAFT_02752820"/>